<feature type="domain" description="NADPH-dependent FMN reductase-like" evidence="1">
    <location>
        <begin position="7"/>
        <end position="144"/>
    </location>
</feature>
<organism evidence="2 3">
    <name type="scientific">Peloplasma aerotolerans</name>
    <dbReference type="NCBI Taxonomy" id="3044389"/>
    <lineage>
        <taxon>Bacteria</taxon>
        <taxon>Bacillati</taxon>
        <taxon>Mycoplasmatota</taxon>
        <taxon>Mollicutes</taxon>
        <taxon>Acholeplasmatales</taxon>
        <taxon>Acholeplasmataceae</taxon>
        <taxon>Peloplasma</taxon>
    </lineage>
</organism>
<evidence type="ECO:0000313" key="3">
    <source>
        <dbReference type="Proteomes" id="UP001431532"/>
    </source>
</evidence>
<keyword evidence="3" id="KW-1185">Reference proteome</keyword>
<dbReference type="SUPFAM" id="SSF52218">
    <property type="entry name" value="Flavoproteins"/>
    <property type="match status" value="1"/>
</dbReference>
<sequence length="182" mass="20568">MDQKKLKIGIILGSTRKGRVSPQVGSWVKKLADQRNDAEYELIDIKDFNLPLLGESSEKEGILRWREKLDALDGFIFIVPEYNHGMPGALKNAIDHAREPWFNKAAGLVSYGNAGGTRSAEQLRSVLAEQYIATIRTHVVLSTFTDFEKHSIFKPKEHHAEQLNTLFEQLLSWANALKPLRA</sequence>
<accession>A0AAW6U3R0</accession>
<dbReference type="EMBL" id="JASCXW010000006">
    <property type="protein sequence ID" value="MDI6452537.1"/>
    <property type="molecule type" value="Genomic_DNA"/>
</dbReference>
<evidence type="ECO:0000259" key="1">
    <source>
        <dbReference type="Pfam" id="PF03358"/>
    </source>
</evidence>
<evidence type="ECO:0000313" key="2">
    <source>
        <dbReference type="EMBL" id="MDI6452537.1"/>
    </source>
</evidence>
<protein>
    <submittedName>
        <fullName evidence="2">NAD(P)H-dependent oxidoreductase</fullName>
        <ecNumber evidence="2">1.-.-.-</ecNumber>
    </submittedName>
</protein>
<dbReference type="RefSeq" id="WP_282838953.1">
    <property type="nucleotide sequence ID" value="NZ_JASCXW010000006.1"/>
</dbReference>
<dbReference type="GO" id="GO:0010181">
    <property type="term" value="F:FMN binding"/>
    <property type="evidence" value="ECO:0007669"/>
    <property type="project" value="TreeGrafter"/>
</dbReference>
<keyword evidence="2" id="KW-0560">Oxidoreductase</keyword>
<dbReference type="Pfam" id="PF03358">
    <property type="entry name" value="FMN_red"/>
    <property type="match status" value="1"/>
</dbReference>
<dbReference type="GO" id="GO:0016491">
    <property type="term" value="F:oxidoreductase activity"/>
    <property type="evidence" value="ECO:0007669"/>
    <property type="project" value="UniProtKB-KW"/>
</dbReference>
<dbReference type="InterPro" id="IPR050712">
    <property type="entry name" value="NAD(P)H-dep_reductase"/>
</dbReference>
<dbReference type="PANTHER" id="PTHR30543">
    <property type="entry name" value="CHROMATE REDUCTASE"/>
    <property type="match status" value="1"/>
</dbReference>
<dbReference type="Proteomes" id="UP001431532">
    <property type="component" value="Unassembled WGS sequence"/>
</dbReference>
<dbReference type="InterPro" id="IPR029039">
    <property type="entry name" value="Flavoprotein-like_sf"/>
</dbReference>
<name>A0AAW6U3R0_9MOLU</name>
<dbReference type="GO" id="GO:0005829">
    <property type="term" value="C:cytosol"/>
    <property type="evidence" value="ECO:0007669"/>
    <property type="project" value="TreeGrafter"/>
</dbReference>
<proteinExistence type="predicted"/>
<gene>
    <name evidence="2" type="ORF">QJ521_03070</name>
</gene>
<dbReference type="Gene3D" id="3.40.50.360">
    <property type="match status" value="1"/>
</dbReference>
<dbReference type="EC" id="1.-.-.-" evidence="2"/>
<comment type="caution">
    <text evidence="2">The sequence shown here is derived from an EMBL/GenBank/DDBJ whole genome shotgun (WGS) entry which is preliminary data.</text>
</comment>
<dbReference type="InterPro" id="IPR005025">
    <property type="entry name" value="FMN_Rdtase-like_dom"/>
</dbReference>
<reference evidence="2" key="1">
    <citation type="submission" date="2023-05" db="EMBL/GenBank/DDBJ databases">
        <title>Mariniplasma microaerophilum sp. nov., a novel anaerobic mollicute isolated from terrestrial mud volcano, Taman Peninsula, Russia.</title>
        <authorList>
            <person name="Khomyakova M.A."/>
            <person name="Merkel A.Y."/>
            <person name="Slobodkin A.I."/>
        </authorList>
    </citation>
    <scope>NUCLEOTIDE SEQUENCE</scope>
    <source>
        <strain evidence="2">M4Ah</strain>
    </source>
</reference>
<dbReference type="PANTHER" id="PTHR30543:SF21">
    <property type="entry name" value="NAD(P)H-DEPENDENT FMN REDUCTASE LOT6"/>
    <property type="match status" value="1"/>
</dbReference>
<dbReference type="AlphaFoldDB" id="A0AAW6U3R0"/>